<dbReference type="RefSeq" id="WP_379048491.1">
    <property type="nucleotide sequence ID" value="NZ_JBHULZ010000041.1"/>
</dbReference>
<comment type="caution">
    <text evidence="1">The sequence shown here is derived from an EMBL/GenBank/DDBJ whole genome shotgun (WGS) entry which is preliminary data.</text>
</comment>
<accession>A0ABW5SHS4</accession>
<dbReference type="EMBL" id="JBHULZ010000041">
    <property type="protein sequence ID" value="MFD2698669.1"/>
    <property type="molecule type" value="Genomic_DNA"/>
</dbReference>
<gene>
    <name evidence="1" type="ORF">ACFSQ0_11750</name>
</gene>
<dbReference type="Proteomes" id="UP001597357">
    <property type="component" value="Unassembled WGS sequence"/>
</dbReference>
<dbReference type="InterPro" id="IPR010980">
    <property type="entry name" value="Cyt_c/b562"/>
</dbReference>
<evidence type="ECO:0000313" key="1">
    <source>
        <dbReference type="EMBL" id="MFD2698669.1"/>
    </source>
</evidence>
<keyword evidence="2" id="KW-1185">Reference proteome</keyword>
<name>A0ABW5SHS4_9FLAO</name>
<evidence type="ECO:0000313" key="2">
    <source>
        <dbReference type="Proteomes" id="UP001597357"/>
    </source>
</evidence>
<dbReference type="PROSITE" id="PS51257">
    <property type="entry name" value="PROKAR_LIPOPROTEIN"/>
    <property type="match status" value="1"/>
</dbReference>
<proteinExistence type="predicted"/>
<protein>
    <recommendedName>
        <fullName evidence="3">Cytochrome c</fullName>
    </recommendedName>
</protein>
<sequence>MKAKSLYTLLLLLVLMACKKERQSELKPQTPVAEEKEPMQMYQMSEMAAYMEQMYAAHQQMKQQILDGEEITKLSFDLENLHSAAFTDPKDYDAFFKTWADRFKQYEVQMIENPEQAQHYYNQAIQACISCHEVKCAGPLPRIKKLIIKP</sequence>
<dbReference type="SUPFAM" id="SSF47175">
    <property type="entry name" value="Cytochromes"/>
    <property type="match status" value="1"/>
</dbReference>
<organism evidence="1 2">
    <name type="scientific">Mesonia sediminis</name>
    <dbReference type="NCBI Taxonomy" id="1703946"/>
    <lineage>
        <taxon>Bacteria</taxon>
        <taxon>Pseudomonadati</taxon>
        <taxon>Bacteroidota</taxon>
        <taxon>Flavobacteriia</taxon>
        <taxon>Flavobacteriales</taxon>
        <taxon>Flavobacteriaceae</taxon>
        <taxon>Mesonia</taxon>
    </lineage>
</organism>
<reference evidence="2" key="1">
    <citation type="journal article" date="2019" name="Int. J. Syst. Evol. Microbiol.">
        <title>The Global Catalogue of Microorganisms (GCM) 10K type strain sequencing project: providing services to taxonomists for standard genome sequencing and annotation.</title>
        <authorList>
            <consortium name="The Broad Institute Genomics Platform"/>
            <consortium name="The Broad Institute Genome Sequencing Center for Infectious Disease"/>
            <person name="Wu L."/>
            <person name="Ma J."/>
        </authorList>
    </citation>
    <scope>NUCLEOTIDE SEQUENCE [LARGE SCALE GENOMIC DNA]</scope>
    <source>
        <strain evidence="2">KCTC 42255</strain>
    </source>
</reference>
<evidence type="ECO:0008006" key="3">
    <source>
        <dbReference type="Google" id="ProtNLM"/>
    </source>
</evidence>